<feature type="region of interest" description="Disordered" evidence="2">
    <location>
        <begin position="341"/>
        <end position="375"/>
    </location>
</feature>
<feature type="region of interest" description="Disordered" evidence="2">
    <location>
        <begin position="183"/>
        <end position="293"/>
    </location>
</feature>
<feature type="compositionally biased region" description="Basic and acidic residues" evidence="2">
    <location>
        <begin position="142"/>
        <end position="152"/>
    </location>
</feature>
<feature type="compositionally biased region" description="Polar residues" evidence="2">
    <location>
        <begin position="262"/>
        <end position="281"/>
    </location>
</feature>
<feature type="region of interest" description="Disordered" evidence="2">
    <location>
        <begin position="1"/>
        <end position="154"/>
    </location>
</feature>
<evidence type="ECO:0000256" key="2">
    <source>
        <dbReference type="SAM" id="MobiDB-lite"/>
    </source>
</evidence>
<feature type="compositionally biased region" description="Polar residues" evidence="2">
    <location>
        <begin position="214"/>
        <end position="238"/>
    </location>
</feature>
<evidence type="ECO:0000256" key="1">
    <source>
        <dbReference type="SAM" id="Coils"/>
    </source>
</evidence>
<dbReference type="Proteomes" id="UP000018201">
    <property type="component" value="Unassembled WGS sequence"/>
</dbReference>
<feature type="compositionally biased region" description="Basic and acidic residues" evidence="2">
    <location>
        <begin position="282"/>
        <end position="293"/>
    </location>
</feature>
<evidence type="ECO:0000313" key="4">
    <source>
        <dbReference type="Proteomes" id="UP000018201"/>
    </source>
</evidence>
<dbReference type="AlphaFoldDB" id="U6H2P9"/>
<keyword evidence="1" id="KW-0175">Coiled coil</keyword>
<keyword evidence="4" id="KW-1185">Reference proteome</keyword>
<sequence length="906" mass="99612">MTKTTLKEQAATSRAGTTRLPSAPSTASTTAAETTTKVTNAPYGEPSRGKMRASVALLASERTQRNPAQGGSGTTTGRPFQAESEPPPLSGPYKCTNLGVPVASAGPSVSDKQCSAVQQQTHSNEDIPTPQGSVPLMPSIRGSDEGRTEGTRCKGIPYDSSVACLVAALGASSLRLAAAAEEGLDSSPSDAGSKIWKRSEISPLRTPGKAATELLQTAPPSIPSTNSLSFAQARSSPATRRLLTAPKAPELTRKTRKISPSLDVSRSNWPQESPLQTPQKSPSKETPRGRRRSDTICQKNIANHRHELDPILLDLCADGSSNSQTVSMLPHEREMLPYRSTCSPAAEGSTPSSSSDSKKPTRGTRTTPSKEAAVFPTSITDSLSWDNLRSSPEWPVRAHAPHRVEALRRDSASNAYHGEEEHQFSLVLQHSLALLRREASRCFASSQASVKQELWRELQQERSLRLQLQQEHQVGSAAAEAELVSLRAQQVEDHERLEKVVGICCRRKHTDEGSQLMRFAWKGWQVQRVLTGRLKKLQQALQKRHAFMLQLRHFLPWRAAAARRILKQQMQRAQILFHQEMQRLGQAHLENTQRQQQELRKLQQQLDHEKHLRECLQQSLIGLFSGGGIGAPSEGAHVPTPRDTISFAPIQMPGALSAKRQHRQKAQENPTRRQKALRVTGTQSSLRNRRTMPNQNNSRQHEDEKQQQCDYGAKQPWWQWVLQNAGVGKTATLQPNLYKLDPRAANGFAAGAARRVKFTDEQAQQQQQNQQEKLLLLAKLLSEPFPQLQNYSGAVVGGSSSGQVCGQQHCSYPGLASASTPTFCSWELIPDIYPFKKNAASASRYPLDSSALVHQACIKPNATIGDKRNHSANPSWNPSPISSFGLECHQHKQTRWTSAGQSTSAE</sequence>
<reference evidence="3" key="1">
    <citation type="submission" date="2013-10" db="EMBL/GenBank/DDBJ databases">
        <title>Genomic analysis of the causative agents of coccidiosis in chickens.</title>
        <authorList>
            <person name="Reid A.J."/>
            <person name="Blake D."/>
            <person name="Billington K."/>
            <person name="Browne H."/>
            <person name="Dunn M."/>
            <person name="Hung S."/>
            <person name="Kawahara F."/>
            <person name="Miranda-Saavedra D."/>
            <person name="Mourier T."/>
            <person name="Nagra H."/>
            <person name="Otto T.D."/>
            <person name="Rawlings N."/>
            <person name="Sanchez A."/>
            <person name="Sanders M."/>
            <person name="Subramaniam C."/>
            <person name="Tay Y."/>
            <person name="Dear P."/>
            <person name="Doerig C."/>
            <person name="Gruber A."/>
            <person name="Parkinson J."/>
            <person name="Shirley M."/>
            <person name="Wan K.L."/>
            <person name="Berriman M."/>
            <person name="Tomley F."/>
            <person name="Pain A."/>
        </authorList>
    </citation>
    <scope>NUCLEOTIDE SEQUENCE [LARGE SCALE GENOMIC DNA]</scope>
    <source>
        <strain evidence="3">Houghton</strain>
    </source>
</reference>
<feature type="compositionally biased region" description="Polar residues" evidence="2">
    <location>
        <begin position="110"/>
        <end position="122"/>
    </location>
</feature>
<dbReference type="EMBL" id="HG695918">
    <property type="protein sequence ID" value="CDI86720.1"/>
    <property type="molecule type" value="Genomic_DNA"/>
</dbReference>
<accession>U6H2P9</accession>
<feature type="compositionally biased region" description="Low complexity" evidence="2">
    <location>
        <begin position="17"/>
        <end position="41"/>
    </location>
</feature>
<reference evidence="3" key="2">
    <citation type="submission" date="2013-10" db="EMBL/GenBank/DDBJ databases">
        <authorList>
            <person name="Aslett M."/>
        </authorList>
    </citation>
    <scope>NUCLEOTIDE SEQUENCE [LARGE SCALE GENOMIC DNA]</scope>
    <source>
        <strain evidence="3">Houghton</strain>
    </source>
</reference>
<organism evidence="3 4">
    <name type="scientific">Eimeria praecox</name>
    <dbReference type="NCBI Taxonomy" id="51316"/>
    <lineage>
        <taxon>Eukaryota</taxon>
        <taxon>Sar</taxon>
        <taxon>Alveolata</taxon>
        <taxon>Apicomplexa</taxon>
        <taxon>Conoidasida</taxon>
        <taxon>Coccidia</taxon>
        <taxon>Eucoccidiorida</taxon>
        <taxon>Eimeriorina</taxon>
        <taxon>Eimeriidae</taxon>
        <taxon>Eimeria</taxon>
    </lineage>
</organism>
<feature type="coiled-coil region" evidence="1">
    <location>
        <begin position="585"/>
        <end position="619"/>
    </location>
</feature>
<evidence type="ECO:0000313" key="3">
    <source>
        <dbReference type="EMBL" id="CDI86720.1"/>
    </source>
</evidence>
<protein>
    <submittedName>
        <fullName evidence="3">Uncharacterized protein</fullName>
    </submittedName>
</protein>
<dbReference type="VEuPathDB" id="ToxoDB:EPH_0003360"/>
<dbReference type="OrthoDB" id="347793at2759"/>
<name>U6H2P9_9EIME</name>
<feature type="compositionally biased region" description="Polar residues" evidence="2">
    <location>
        <begin position="680"/>
        <end position="698"/>
    </location>
</feature>
<gene>
    <name evidence="3" type="ORF">EPH_0003360</name>
</gene>
<feature type="region of interest" description="Disordered" evidence="2">
    <location>
        <begin position="655"/>
        <end position="709"/>
    </location>
</feature>
<proteinExistence type="predicted"/>